<accession>A0A9W8Q9J2</accession>
<comment type="caution">
    <text evidence="2">The sequence shown here is derived from an EMBL/GenBank/DDBJ whole genome shotgun (WGS) entry which is preliminary data.</text>
</comment>
<dbReference type="Proteomes" id="UP001144673">
    <property type="component" value="Chromosome 4"/>
</dbReference>
<feature type="compositionally biased region" description="Low complexity" evidence="1">
    <location>
        <begin position="209"/>
        <end position="222"/>
    </location>
</feature>
<evidence type="ECO:0000256" key="1">
    <source>
        <dbReference type="SAM" id="MobiDB-lite"/>
    </source>
</evidence>
<proteinExistence type="predicted"/>
<reference evidence="2" key="1">
    <citation type="journal article" date="2023" name="Access Microbiol">
        <title>De-novo genome assembly for Akanthomyces muscarius, a biocontrol agent of insect agricultural pests.</title>
        <authorList>
            <person name="Erdos Z."/>
            <person name="Studholme D.J."/>
            <person name="Raymond B."/>
            <person name="Sharma M."/>
        </authorList>
    </citation>
    <scope>NUCLEOTIDE SEQUENCE</scope>
    <source>
        <strain evidence="2">Ve6</strain>
    </source>
</reference>
<dbReference type="KEGG" id="amus:LMH87_011223"/>
<dbReference type="RefSeq" id="XP_056052188.1">
    <property type="nucleotide sequence ID" value="XM_056200329.1"/>
</dbReference>
<protein>
    <submittedName>
        <fullName evidence="2">Uncharacterized protein</fullName>
    </submittedName>
</protein>
<sequence>MLTRQMDSFGTTFTDQELVNCVGAPSETALGIHCGDMGIEGHHPPLRSIQIAKVNTMVCGVKNELGVMCGTVIAFLGGSGQMKKHIKTMHGFDPVSSGRRNLTTADKATARRSLLWYVLSQEWKRAAFLDEPGAGPLGGPIQKIADFLEAKARADPVWRAATGDKTGRFHRSPPATTPRKRGRGAAVPDRSPSPSQGPPPPSKKRRLNKAATGTKGAAPAATRTSTRQAQPSKKAAANKA</sequence>
<feature type="region of interest" description="Disordered" evidence="1">
    <location>
        <begin position="159"/>
        <end position="240"/>
    </location>
</feature>
<evidence type="ECO:0000313" key="2">
    <source>
        <dbReference type="EMBL" id="KAJ4150474.1"/>
    </source>
</evidence>
<evidence type="ECO:0000313" key="3">
    <source>
        <dbReference type="Proteomes" id="UP001144673"/>
    </source>
</evidence>
<organism evidence="2 3">
    <name type="scientific">Akanthomyces muscarius</name>
    <name type="common">Entomopathogenic fungus</name>
    <name type="synonym">Lecanicillium muscarium</name>
    <dbReference type="NCBI Taxonomy" id="2231603"/>
    <lineage>
        <taxon>Eukaryota</taxon>
        <taxon>Fungi</taxon>
        <taxon>Dikarya</taxon>
        <taxon>Ascomycota</taxon>
        <taxon>Pezizomycotina</taxon>
        <taxon>Sordariomycetes</taxon>
        <taxon>Hypocreomycetidae</taxon>
        <taxon>Hypocreales</taxon>
        <taxon>Cordycipitaceae</taxon>
        <taxon>Akanthomyces</taxon>
    </lineage>
</organism>
<keyword evidence="3" id="KW-1185">Reference proteome</keyword>
<dbReference type="GeneID" id="80898382"/>
<dbReference type="EMBL" id="JAJHUN010000009">
    <property type="protein sequence ID" value="KAJ4150474.1"/>
    <property type="molecule type" value="Genomic_DNA"/>
</dbReference>
<dbReference type="AlphaFoldDB" id="A0A9W8Q9J2"/>
<gene>
    <name evidence="2" type="ORF">LMH87_011223</name>
</gene>
<name>A0A9W8Q9J2_AKAMU</name>